<evidence type="ECO:0000256" key="1">
    <source>
        <dbReference type="ARBA" id="ARBA00003198"/>
    </source>
</evidence>
<comment type="caution">
    <text evidence="18">The sequence shown here is derived from an EMBL/GenBank/DDBJ whole genome shotgun (WGS) entry which is preliminary data.</text>
</comment>
<evidence type="ECO:0000256" key="4">
    <source>
        <dbReference type="ARBA" id="ARBA00022448"/>
    </source>
</evidence>
<evidence type="ECO:0000256" key="10">
    <source>
        <dbReference type="ARBA" id="ARBA00023065"/>
    </source>
</evidence>
<evidence type="ECO:0008006" key="20">
    <source>
        <dbReference type="Google" id="ProtNLM"/>
    </source>
</evidence>
<feature type="region of interest" description="Disordered" evidence="13">
    <location>
        <begin position="215"/>
        <end position="241"/>
    </location>
</feature>
<name>A0ABD0TUG0_DENTH</name>
<feature type="domain" description="Cation/H(+) antiporter central" evidence="16">
    <location>
        <begin position="713"/>
        <end position="855"/>
    </location>
</feature>
<dbReference type="Pfam" id="PF23256">
    <property type="entry name" value="CHX17_2nd"/>
    <property type="match status" value="1"/>
</dbReference>
<feature type="domain" description="Cation/H+ exchanger transmembrane" evidence="15">
    <location>
        <begin position="299"/>
        <end position="655"/>
    </location>
</feature>
<evidence type="ECO:0000256" key="11">
    <source>
        <dbReference type="ARBA" id="ARBA00023136"/>
    </source>
</evidence>
<evidence type="ECO:0000256" key="5">
    <source>
        <dbReference type="ARBA" id="ARBA00022449"/>
    </source>
</evidence>
<evidence type="ECO:0000259" key="17">
    <source>
        <dbReference type="Pfam" id="PF23259"/>
    </source>
</evidence>
<organism evidence="18 19">
    <name type="scientific">Dendrobium thyrsiflorum</name>
    <name type="common">Pinecone-like raceme dendrobium</name>
    <name type="synonym">Orchid</name>
    <dbReference type="NCBI Taxonomy" id="117978"/>
    <lineage>
        <taxon>Eukaryota</taxon>
        <taxon>Viridiplantae</taxon>
        <taxon>Streptophyta</taxon>
        <taxon>Embryophyta</taxon>
        <taxon>Tracheophyta</taxon>
        <taxon>Spermatophyta</taxon>
        <taxon>Magnoliopsida</taxon>
        <taxon>Liliopsida</taxon>
        <taxon>Asparagales</taxon>
        <taxon>Orchidaceae</taxon>
        <taxon>Epidendroideae</taxon>
        <taxon>Malaxideae</taxon>
        <taxon>Dendrobiinae</taxon>
        <taxon>Dendrobium</taxon>
    </lineage>
</organism>
<dbReference type="Pfam" id="PF23259">
    <property type="entry name" value="CHX17_C"/>
    <property type="match status" value="1"/>
</dbReference>
<keyword evidence="6" id="KW-0633">Potassium transport</keyword>
<keyword evidence="19" id="KW-1185">Reference proteome</keyword>
<evidence type="ECO:0000313" key="18">
    <source>
        <dbReference type="EMBL" id="KAL0903253.1"/>
    </source>
</evidence>
<dbReference type="AlphaFoldDB" id="A0ABD0TUG0"/>
<evidence type="ECO:0000256" key="3">
    <source>
        <dbReference type="ARBA" id="ARBA00004141"/>
    </source>
</evidence>
<feature type="transmembrane region" description="Helical" evidence="14">
    <location>
        <begin position="357"/>
        <end position="379"/>
    </location>
</feature>
<evidence type="ECO:0000313" key="19">
    <source>
        <dbReference type="Proteomes" id="UP001552299"/>
    </source>
</evidence>
<accession>A0ABD0TUG0</accession>
<keyword evidence="4" id="KW-0813">Transport</keyword>
<dbReference type="FunFam" id="1.20.1530.20:FF:000003">
    <property type="entry name" value="Cation/H(+) antiporter 15"/>
    <property type="match status" value="1"/>
</dbReference>
<gene>
    <name evidence="18" type="ORF">M5K25_027614</name>
</gene>
<dbReference type="InterPro" id="IPR006153">
    <property type="entry name" value="Cation/H_exchanger_TM"/>
</dbReference>
<reference evidence="18 19" key="1">
    <citation type="journal article" date="2024" name="Plant Biotechnol. J.">
        <title>Dendrobium thyrsiflorum genome and its molecular insights into genes involved in important horticultural traits.</title>
        <authorList>
            <person name="Chen B."/>
            <person name="Wang J.Y."/>
            <person name="Zheng P.J."/>
            <person name="Li K.L."/>
            <person name="Liang Y.M."/>
            <person name="Chen X.F."/>
            <person name="Zhang C."/>
            <person name="Zhao X."/>
            <person name="He X."/>
            <person name="Zhang G.Q."/>
            <person name="Liu Z.J."/>
            <person name="Xu Q."/>
        </authorList>
    </citation>
    <scope>NUCLEOTIDE SEQUENCE [LARGE SCALE GENOMIC DNA]</scope>
    <source>
        <strain evidence="18">GZMU011</strain>
    </source>
</reference>
<evidence type="ECO:0000256" key="13">
    <source>
        <dbReference type="SAM" id="MobiDB-lite"/>
    </source>
</evidence>
<dbReference type="Gene3D" id="3.40.50.12370">
    <property type="match status" value="1"/>
</dbReference>
<feature type="transmembrane region" description="Helical" evidence="14">
    <location>
        <begin position="495"/>
        <end position="528"/>
    </location>
</feature>
<dbReference type="InterPro" id="IPR057291">
    <property type="entry name" value="CHX17_2nd"/>
</dbReference>
<feature type="transmembrane region" description="Helical" evidence="14">
    <location>
        <begin position="457"/>
        <end position="474"/>
    </location>
</feature>
<dbReference type="Gene3D" id="1.20.1530.20">
    <property type="match status" value="1"/>
</dbReference>
<dbReference type="GO" id="GO:0016020">
    <property type="term" value="C:membrane"/>
    <property type="evidence" value="ECO:0007669"/>
    <property type="project" value="UniProtKB-SubCell"/>
</dbReference>
<evidence type="ECO:0000256" key="7">
    <source>
        <dbReference type="ARBA" id="ARBA00022692"/>
    </source>
</evidence>
<evidence type="ECO:0000259" key="16">
    <source>
        <dbReference type="Pfam" id="PF23256"/>
    </source>
</evidence>
<feature type="transmembrane region" description="Helical" evidence="14">
    <location>
        <begin position="637"/>
        <end position="659"/>
    </location>
</feature>
<feature type="domain" description="Cation/H(+) antiporter C-terminal" evidence="17">
    <location>
        <begin position="860"/>
        <end position="991"/>
    </location>
</feature>
<feature type="transmembrane region" description="Helical" evidence="14">
    <location>
        <begin position="391"/>
        <end position="413"/>
    </location>
</feature>
<feature type="transmembrane region" description="Helical" evidence="14">
    <location>
        <begin position="33"/>
        <end position="56"/>
    </location>
</feature>
<dbReference type="GO" id="GO:0009941">
    <property type="term" value="C:chloroplast envelope"/>
    <property type="evidence" value="ECO:0007669"/>
    <property type="project" value="UniProtKB-SubCell"/>
</dbReference>
<keyword evidence="9 14" id="KW-1133">Transmembrane helix</keyword>
<dbReference type="GO" id="GO:0015297">
    <property type="term" value="F:antiporter activity"/>
    <property type="evidence" value="ECO:0007669"/>
    <property type="project" value="UniProtKB-KW"/>
</dbReference>
<comment type="subcellular location">
    <subcellularLocation>
        <location evidence="3">Membrane</location>
        <topology evidence="3">Multi-pass membrane protein</topology>
    </subcellularLocation>
    <subcellularLocation>
        <location evidence="2">Plastid</location>
        <location evidence="2">Chloroplast envelope</location>
    </subcellularLocation>
</comment>
<feature type="transmembrane region" description="Helical" evidence="14">
    <location>
        <begin position="573"/>
        <end position="598"/>
    </location>
</feature>
<evidence type="ECO:0000256" key="8">
    <source>
        <dbReference type="ARBA" id="ARBA00022958"/>
    </source>
</evidence>
<dbReference type="InterPro" id="IPR050794">
    <property type="entry name" value="CPA2_transporter"/>
</dbReference>
<keyword evidence="7 14" id="KW-0812">Transmembrane</keyword>
<dbReference type="PANTHER" id="PTHR32468">
    <property type="entry name" value="CATION/H + ANTIPORTER"/>
    <property type="match status" value="1"/>
</dbReference>
<comment type="similarity">
    <text evidence="12">Belongs to the monovalent cation:proton antiporter 2 (CPA2) transporter (TC 2.A.37) family. CHX (TC 2.A.37.4) subfamily.</text>
</comment>
<evidence type="ECO:0000259" key="15">
    <source>
        <dbReference type="Pfam" id="PF00999"/>
    </source>
</evidence>
<comment type="function">
    <text evidence="1">May function as sodium-coupled metabolite transporter across the chloroplast envelope.</text>
</comment>
<dbReference type="Proteomes" id="UP001552299">
    <property type="component" value="Unassembled WGS sequence"/>
</dbReference>
<dbReference type="Pfam" id="PF00999">
    <property type="entry name" value="Na_H_Exchanger"/>
    <property type="match status" value="1"/>
</dbReference>
<keyword evidence="10" id="KW-0406">Ion transport</keyword>
<dbReference type="GO" id="GO:0006885">
    <property type="term" value="P:regulation of pH"/>
    <property type="evidence" value="ECO:0007669"/>
    <property type="project" value="UniProtKB-ARBA"/>
</dbReference>
<keyword evidence="5" id="KW-0050">Antiport</keyword>
<feature type="transmembrane region" description="Helical" evidence="14">
    <location>
        <begin position="425"/>
        <end position="445"/>
    </location>
</feature>
<evidence type="ECO:0000256" key="9">
    <source>
        <dbReference type="ARBA" id="ARBA00022989"/>
    </source>
</evidence>
<sequence>MAAAGNATAAAVCPAPMKATSDGAWQGENPLHYALPLAIVQICLVVVVTRGLAFLLRPLRQPRVIAEIIVEGKRGRAREREGEICEGEFVRGFTKVAPSKGSVHLLRATSQIFEGLGGVHFSKKRRFSAGFGWKQKEVRFSASFRRKRKESKVLCLTGDPRHHRRPNLALGHLVSYVLTTKYNFEFPSTSTSPTYPPTFFSNNSFHILHSTRLHPEQGEAGEEEEEAQPGQAPDPVPAPAPLRLRSQIDQLADRPRRCPLQQEETVLCRLRVEAKGGTVLCQLQEEAKGVKGSLPHRGGILLGPSALGRNKTFLNNVFPTRSLTVLDTLANFGLLFFLFLVGLELDLRALRRTGRTALAIAVAGISLPFALGIGTSFVLRSTVNPGVRPGPFLVFMGVSLSITAFPVLARILAELKLLTTDLGRMAMSAAAVNDVAAWILLALAIALSGSGSPLKTLWVLLSTAAFIIGATIFLRPALSFAARRSPVGEPVRESFICATLTFVLAAGFITDAIGIHALFGGFVVGVLVPKEGPFATVLIEKLEDLISSLLLPLYFVSSGLKTNVATISGARSWGLLVLVITNACFGKILGTILVSFLIRVPAREALALGFLMNTKGLVELIVLNIGRDRKVLNDECFAILVLMALFTTFITTPIVMAVYKPARRRHSTTPYKHRTIGRDDNFLHELRILACFHGSRNIPTLINLIESSRGTRRRRLTVYAMHLMEFSERSSAIFMVNKARRNGLPFWRRPNSTDADEDHMVVAFEAYRQLSRVAIRPMTAISDLNTIHEDIIASAEQKRIALIILPFHKFQRIDGVLESNGAAHHNVNKRVLRAAPCSVAVLVDRGLGGSALVSSSDVSYAMAVLFFGGPDDREALDYGMRMAEHPGISLLVLRFLQPDLADADDEESVAYFQSKKTSGRYEEVAAVGTAQMAAAIKAAGRFNLFIVGRRARIAVALVERTDCPELGPVGSYLVSPEFSTAASVLVMQRYDPKVEVEDLLGEDCAVQVHDVPDTPLSAITPAASNFYLAA</sequence>
<dbReference type="EMBL" id="JANQDX010000020">
    <property type="protein sequence ID" value="KAL0903253.1"/>
    <property type="molecule type" value="Genomic_DNA"/>
</dbReference>
<feature type="transmembrane region" description="Helical" evidence="14">
    <location>
        <begin position="323"/>
        <end position="345"/>
    </location>
</feature>
<protein>
    <recommendedName>
        <fullName evidence="20">Cation/H(+) antiporter 19</fullName>
    </recommendedName>
</protein>
<evidence type="ECO:0000256" key="12">
    <source>
        <dbReference type="ARBA" id="ARBA00038341"/>
    </source>
</evidence>
<dbReference type="PANTHER" id="PTHR32468:SF100">
    <property type="entry name" value="OS12G0616500 PROTEIN"/>
    <property type="match status" value="1"/>
</dbReference>
<evidence type="ECO:0000256" key="2">
    <source>
        <dbReference type="ARBA" id="ARBA00004119"/>
    </source>
</evidence>
<evidence type="ECO:0000256" key="14">
    <source>
        <dbReference type="SAM" id="Phobius"/>
    </source>
</evidence>
<dbReference type="GO" id="GO:0006813">
    <property type="term" value="P:potassium ion transport"/>
    <property type="evidence" value="ECO:0007669"/>
    <property type="project" value="UniProtKB-KW"/>
</dbReference>
<keyword evidence="8" id="KW-0630">Potassium</keyword>
<keyword evidence="11 14" id="KW-0472">Membrane</keyword>
<proteinExistence type="inferred from homology"/>
<dbReference type="InterPro" id="IPR057290">
    <property type="entry name" value="CHX17_C"/>
</dbReference>
<evidence type="ECO:0000256" key="6">
    <source>
        <dbReference type="ARBA" id="ARBA00022538"/>
    </source>
</evidence>
<dbReference type="InterPro" id="IPR038770">
    <property type="entry name" value="Na+/solute_symporter_sf"/>
</dbReference>